<dbReference type="InterPro" id="IPR002881">
    <property type="entry name" value="DUF58"/>
</dbReference>
<dbReference type="PANTHER" id="PTHR33608:SF7">
    <property type="entry name" value="DUF58 DOMAIN-CONTAINING PROTEIN"/>
    <property type="match status" value="1"/>
</dbReference>
<dbReference type="Gene3D" id="3.40.50.410">
    <property type="entry name" value="von Willebrand factor, type A domain"/>
    <property type="match status" value="1"/>
</dbReference>
<dbReference type="InterPro" id="IPR036465">
    <property type="entry name" value="vWFA_dom_sf"/>
</dbReference>
<dbReference type="AlphaFoldDB" id="A0A6J4J0Z4"/>
<proteinExistence type="predicted"/>
<feature type="domain" description="DUF58" evidence="1">
    <location>
        <begin position="48"/>
        <end position="261"/>
    </location>
</feature>
<dbReference type="Pfam" id="PF01882">
    <property type="entry name" value="DUF58"/>
    <property type="match status" value="1"/>
</dbReference>
<accession>A0A6J4J0Z4</accession>
<dbReference type="SUPFAM" id="SSF53300">
    <property type="entry name" value="vWA-like"/>
    <property type="match status" value="1"/>
</dbReference>
<protein>
    <recommendedName>
        <fullName evidence="1">DUF58 domain-containing protein</fullName>
    </recommendedName>
</protein>
<name>A0A6J4J0Z4_9BACT</name>
<evidence type="ECO:0000259" key="1">
    <source>
        <dbReference type="Pfam" id="PF01882"/>
    </source>
</evidence>
<organism evidence="2">
    <name type="scientific">uncultured Chthoniobacterales bacterium</name>
    <dbReference type="NCBI Taxonomy" id="1836801"/>
    <lineage>
        <taxon>Bacteria</taxon>
        <taxon>Pseudomonadati</taxon>
        <taxon>Verrucomicrobiota</taxon>
        <taxon>Spartobacteria</taxon>
        <taxon>Chthoniobacterales</taxon>
        <taxon>environmental samples</taxon>
    </lineage>
</organism>
<dbReference type="EMBL" id="CADCTA010000106">
    <property type="protein sequence ID" value="CAA9264904.1"/>
    <property type="molecule type" value="Genomic_DNA"/>
</dbReference>
<gene>
    <name evidence="2" type="ORF">AVDCRST_MAG42-2925</name>
</gene>
<dbReference type="PANTHER" id="PTHR33608">
    <property type="entry name" value="BLL2464 PROTEIN"/>
    <property type="match status" value="1"/>
</dbReference>
<sequence>MTATSAVLDPRVLSATRGLRLAAMQVVAGVLPGMQTSRQPGLSQEFSQYRAYMPGDEPQHIDWKLFARSDRYYIRESEIETAVTIRIILDATESMRHEDSTGSAAGVRKFDVARVLAAAFAYLAQSQGDPAGLHVVSAGAVASVQPGQRRQPFERIVHALENAQPVGRWPENARELTAAIASRTASVPSPGGTTRELSVVLTDGFEHGAEIRDALAALRSRQHEILFIHLLGRDEIEFPFSGPVRFEDWETGDVFETDASTARAMWLENLERALADWRSGWDAKRFDYVQIRTDEPLDRALRSYLLRRMKR</sequence>
<evidence type="ECO:0000313" key="2">
    <source>
        <dbReference type="EMBL" id="CAA9264904.1"/>
    </source>
</evidence>
<reference evidence="2" key="1">
    <citation type="submission" date="2020-02" db="EMBL/GenBank/DDBJ databases">
        <authorList>
            <person name="Meier V. D."/>
        </authorList>
    </citation>
    <scope>NUCLEOTIDE SEQUENCE</scope>
    <source>
        <strain evidence="2">AVDCRST_MAG42</strain>
    </source>
</reference>